<organism evidence="1 2">
    <name type="scientific">Boletus edulis BED1</name>
    <dbReference type="NCBI Taxonomy" id="1328754"/>
    <lineage>
        <taxon>Eukaryota</taxon>
        <taxon>Fungi</taxon>
        <taxon>Dikarya</taxon>
        <taxon>Basidiomycota</taxon>
        <taxon>Agaricomycotina</taxon>
        <taxon>Agaricomycetes</taxon>
        <taxon>Agaricomycetidae</taxon>
        <taxon>Boletales</taxon>
        <taxon>Boletineae</taxon>
        <taxon>Boletaceae</taxon>
        <taxon>Boletoideae</taxon>
        <taxon>Boletus</taxon>
    </lineage>
</organism>
<evidence type="ECO:0000313" key="2">
    <source>
        <dbReference type="Proteomes" id="UP001194468"/>
    </source>
</evidence>
<gene>
    <name evidence="1" type="ORF">L210DRAFT_3368332</name>
</gene>
<evidence type="ECO:0000313" key="1">
    <source>
        <dbReference type="EMBL" id="KAF8416392.1"/>
    </source>
</evidence>
<proteinExistence type="predicted"/>
<dbReference type="EMBL" id="WHUW01000259">
    <property type="protein sequence ID" value="KAF8416392.1"/>
    <property type="molecule type" value="Genomic_DNA"/>
</dbReference>
<reference evidence="1" key="1">
    <citation type="submission" date="2019-10" db="EMBL/GenBank/DDBJ databases">
        <authorList>
            <consortium name="DOE Joint Genome Institute"/>
            <person name="Kuo A."/>
            <person name="Miyauchi S."/>
            <person name="Kiss E."/>
            <person name="Drula E."/>
            <person name="Kohler A."/>
            <person name="Sanchez-Garcia M."/>
            <person name="Andreopoulos B."/>
            <person name="Barry K.W."/>
            <person name="Bonito G."/>
            <person name="Buee M."/>
            <person name="Carver A."/>
            <person name="Chen C."/>
            <person name="Cichocki N."/>
            <person name="Clum A."/>
            <person name="Culley D."/>
            <person name="Crous P.W."/>
            <person name="Fauchery L."/>
            <person name="Girlanda M."/>
            <person name="Hayes R."/>
            <person name="Keri Z."/>
            <person name="LaButti K."/>
            <person name="Lipzen A."/>
            <person name="Lombard V."/>
            <person name="Magnuson J."/>
            <person name="Maillard F."/>
            <person name="Morin E."/>
            <person name="Murat C."/>
            <person name="Nolan M."/>
            <person name="Ohm R."/>
            <person name="Pangilinan J."/>
            <person name="Pereira M."/>
            <person name="Perotto S."/>
            <person name="Peter M."/>
            <person name="Riley R."/>
            <person name="Sitrit Y."/>
            <person name="Stielow B."/>
            <person name="Szollosi G."/>
            <person name="Zifcakova L."/>
            <person name="Stursova M."/>
            <person name="Spatafora J.W."/>
            <person name="Tedersoo L."/>
            <person name="Vaario L.-M."/>
            <person name="Yamada A."/>
            <person name="Yan M."/>
            <person name="Wang P."/>
            <person name="Xu J."/>
            <person name="Bruns T."/>
            <person name="Baldrian P."/>
            <person name="Vilgalys R."/>
            <person name="Henrissat B."/>
            <person name="Grigoriev I.V."/>
            <person name="Hibbett D."/>
            <person name="Nagy L.G."/>
            <person name="Martin F.M."/>
        </authorList>
    </citation>
    <scope>NUCLEOTIDE SEQUENCE</scope>
    <source>
        <strain evidence="1">BED1</strain>
    </source>
</reference>
<feature type="non-terminal residue" evidence="1">
    <location>
        <position position="1"/>
    </location>
</feature>
<accession>A0AAD4G617</accession>
<comment type="caution">
    <text evidence="1">The sequence shown here is derived from an EMBL/GenBank/DDBJ whole genome shotgun (WGS) entry which is preliminary data.</text>
</comment>
<dbReference type="Proteomes" id="UP001194468">
    <property type="component" value="Unassembled WGS sequence"/>
</dbReference>
<name>A0AAD4G617_BOLED</name>
<sequence>VSFDVRTPEELAAVNEFLVTLGRDVAASVHRATHSQPLDRFSPSSYFDPGSLNQLGLAGI</sequence>
<reference evidence="1" key="2">
    <citation type="journal article" date="2020" name="Nat. Commun.">
        <title>Large-scale genome sequencing of mycorrhizal fungi provides insights into the early evolution of symbiotic traits.</title>
        <authorList>
            <person name="Miyauchi S."/>
            <person name="Kiss E."/>
            <person name="Kuo A."/>
            <person name="Drula E."/>
            <person name="Kohler A."/>
            <person name="Sanchez-Garcia M."/>
            <person name="Morin E."/>
            <person name="Andreopoulos B."/>
            <person name="Barry K.W."/>
            <person name="Bonito G."/>
            <person name="Buee M."/>
            <person name="Carver A."/>
            <person name="Chen C."/>
            <person name="Cichocki N."/>
            <person name="Clum A."/>
            <person name="Culley D."/>
            <person name="Crous P.W."/>
            <person name="Fauchery L."/>
            <person name="Girlanda M."/>
            <person name="Hayes R.D."/>
            <person name="Keri Z."/>
            <person name="LaButti K."/>
            <person name="Lipzen A."/>
            <person name="Lombard V."/>
            <person name="Magnuson J."/>
            <person name="Maillard F."/>
            <person name="Murat C."/>
            <person name="Nolan M."/>
            <person name="Ohm R.A."/>
            <person name="Pangilinan J."/>
            <person name="Pereira M.F."/>
            <person name="Perotto S."/>
            <person name="Peter M."/>
            <person name="Pfister S."/>
            <person name="Riley R."/>
            <person name="Sitrit Y."/>
            <person name="Stielow J.B."/>
            <person name="Szollosi G."/>
            <person name="Zifcakova L."/>
            <person name="Stursova M."/>
            <person name="Spatafora J.W."/>
            <person name="Tedersoo L."/>
            <person name="Vaario L.M."/>
            <person name="Yamada A."/>
            <person name="Yan M."/>
            <person name="Wang P."/>
            <person name="Xu J."/>
            <person name="Bruns T."/>
            <person name="Baldrian P."/>
            <person name="Vilgalys R."/>
            <person name="Dunand C."/>
            <person name="Henrissat B."/>
            <person name="Grigoriev I.V."/>
            <person name="Hibbett D."/>
            <person name="Nagy L.G."/>
            <person name="Martin F.M."/>
        </authorList>
    </citation>
    <scope>NUCLEOTIDE SEQUENCE</scope>
    <source>
        <strain evidence="1">BED1</strain>
    </source>
</reference>
<protein>
    <submittedName>
        <fullName evidence="1">Uncharacterized protein</fullName>
    </submittedName>
</protein>
<dbReference type="AlphaFoldDB" id="A0AAD4G617"/>
<feature type="non-terminal residue" evidence="1">
    <location>
        <position position="60"/>
    </location>
</feature>
<keyword evidence="2" id="KW-1185">Reference proteome</keyword>